<feature type="transmembrane region" description="Helical" evidence="9">
    <location>
        <begin position="29"/>
        <end position="54"/>
    </location>
</feature>
<keyword evidence="5 9" id="KW-0812">Transmembrane</keyword>
<comment type="subunit">
    <text evidence="9">The complex comprises the extracytoplasmic solute receptor protein and the two transmembrane proteins.</text>
</comment>
<dbReference type="InterPro" id="IPR055348">
    <property type="entry name" value="DctQ"/>
</dbReference>
<feature type="transmembrane region" description="Helical" evidence="9">
    <location>
        <begin position="158"/>
        <end position="177"/>
    </location>
</feature>
<comment type="subcellular location">
    <subcellularLocation>
        <location evidence="1 9">Cell inner membrane</location>
        <topology evidence="1 9">Multi-pass membrane protein</topology>
    </subcellularLocation>
</comment>
<dbReference type="InterPro" id="IPR007387">
    <property type="entry name" value="TRAP_DctQ"/>
</dbReference>
<evidence type="ECO:0000313" key="11">
    <source>
        <dbReference type="EMBL" id="NMM43374.1"/>
    </source>
</evidence>
<feature type="transmembrane region" description="Helical" evidence="9">
    <location>
        <begin position="98"/>
        <end position="120"/>
    </location>
</feature>
<dbReference type="GO" id="GO:0022857">
    <property type="term" value="F:transmembrane transporter activity"/>
    <property type="evidence" value="ECO:0007669"/>
    <property type="project" value="UniProtKB-UniRule"/>
</dbReference>
<evidence type="ECO:0000256" key="2">
    <source>
        <dbReference type="ARBA" id="ARBA00022448"/>
    </source>
</evidence>
<comment type="caution">
    <text evidence="11">The sequence shown here is derived from an EMBL/GenBank/DDBJ whole genome shotgun (WGS) entry which is preliminary data.</text>
</comment>
<feature type="domain" description="Tripartite ATP-independent periplasmic transporters DctQ component" evidence="10">
    <location>
        <begin position="37"/>
        <end position="182"/>
    </location>
</feature>
<evidence type="ECO:0000313" key="12">
    <source>
        <dbReference type="Proteomes" id="UP000539372"/>
    </source>
</evidence>
<organism evidence="11 12">
    <name type="scientific">Pacificispira spongiicola</name>
    <dbReference type="NCBI Taxonomy" id="2729598"/>
    <lineage>
        <taxon>Bacteria</taxon>
        <taxon>Pseudomonadati</taxon>
        <taxon>Pseudomonadota</taxon>
        <taxon>Alphaproteobacteria</taxon>
        <taxon>Rhodospirillales</taxon>
        <taxon>Rhodospirillaceae</taxon>
        <taxon>Pacificispira</taxon>
    </lineage>
</organism>
<evidence type="ECO:0000256" key="5">
    <source>
        <dbReference type="ARBA" id="ARBA00022692"/>
    </source>
</evidence>
<reference evidence="11 12" key="1">
    <citation type="submission" date="2020-04" db="EMBL/GenBank/DDBJ databases">
        <title>Rhodospirillaceae bacterium KN72 isolated from deep sea.</title>
        <authorList>
            <person name="Zhang D.-C."/>
        </authorList>
    </citation>
    <scope>NUCLEOTIDE SEQUENCE [LARGE SCALE GENOMIC DNA]</scope>
    <source>
        <strain evidence="11 12">KN72</strain>
    </source>
</reference>
<evidence type="ECO:0000259" key="10">
    <source>
        <dbReference type="Pfam" id="PF04290"/>
    </source>
</evidence>
<dbReference type="EMBL" id="JABBNT010000001">
    <property type="protein sequence ID" value="NMM43374.1"/>
    <property type="molecule type" value="Genomic_DNA"/>
</dbReference>
<sequence>MAQPHRGAAVETGFLRAASDRVVWLEKRIAGAFVAAIFCLLIANVVTRMLSIPVIWIDELAVHFMIVGAFFGASIAIREREHIAVTLLRDALRGPGRTVLVVGVDLMVILFIGALAVILWRWFDPLGILAAESRAAYAAATFNFLYDEPTTTIGIRKVWFWLVLPVFCSTALLHASANLTGTLCAVREDA</sequence>
<dbReference type="Pfam" id="PF04290">
    <property type="entry name" value="DctQ"/>
    <property type="match status" value="1"/>
</dbReference>
<feature type="transmembrane region" description="Helical" evidence="9">
    <location>
        <begin position="60"/>
        <end position="77"/>
    </location>
</feature>
<comment type="similarity">
    <text evidence="8 9">Belongs to the TRAP transporter small permease family.</text>
</comment>
<dbReference type="GO" id="GO:0015740">
    <property type="term" value="P:C4-dicarboxylate transport"/>
    <property type="evidence" value="ECO:0007669"/>
    <property type="project" value="TreeGrafter"/>
</dbReference>
<keyword evidence="7 9" id="KW-0472">Membrane</keyword>
<keyword evidence="2 9" id="KW-0813">Transport</keyword>
<keyword evidence="4 9" id="KW-0997">Cell inner membrane</keyword>
<comment type="function">
    <text evidence="9">Part of the tripartite ATP-independent periplasmic (TRAP) transport system.</text>
</comment>
<name>A0A7Y0HFK6_9PROT</name>
<proteinExistence type="inferred from homology"/>
<dbReference type="GO" id="GO:0005886">
    <property type="term" value="C:plasma membrane"/>
    <property type="evidence" value="ECO:0007669"/>
    <property type="project" value="UniProtKB-SubCell"/>
</dbReference>
<keyword evidence="12" id="KW-1185">Reference proteome</keyword>
<keyword evidence="3" id="KW-1003">Cell membrane</keyword>
<evidence type="ECO:0000256" key="4">
    <source>
        <dbReference type="ARBA" id="ARBA00022519"/>
    </source>
</evidence>
<keyword evidence="6 9" id="KW-1133">Transmembrane helix</keyword>
<evidence type="ECO:0000256" key="6">
    <source>
        <dbReference type="ARBA" id="ARBA00022989"/>
    </source>
</evidence>
<protein>
    <recommendedName>
        <fullName evidence="9">TRAP transporter small permease protein</fullName>
    </recommendedName>
</protein>
<gene>
    <name evidence="11" type="ORF">HH303_02710</name>
</gene>
<dbReference type="AlphaFoldDB" id="A0A7Y0HFK6"/>
<evidence type="ECO:0000256" key="3">
    <source>
        <dbReference type="ARBA" id="ARBA00022475"/>
    </source>
</evidence>
<evidence type="ECO:0000256" key="1">
    <source>
        <dbReference type="ARBA" id="ARBA00004429"/>
    </source>
</evidence>
<dbReference type="PANTHER" id="PTHR35011">
    <property type="entry name" value="2,3-DIKETO-L-GULONATE TRAP TRANSPORTER SMALL PERMEASE PROTEIN YIAM"/>
    <property type="match status" value="1"/>
</dbReference>
<dbReference type="PANTHER" id="PTHR35011:SF2">
    <property type="entry name" value="2,3-DIKETO-L-GULONATE TRAP TRANSPORTER SMALL PERMEASE PROTEIN YIAM"/>
    <property type="match status" value="1"/>
</dbReference>
<accession>A0A7Y0HFK6</accession>
<evidence type="ECO:0000256" key="7">
    <source>
        <dbReference type="ARBA" id="ARBA00023136"/>
    </source>
</evidence>
<evidence type="ECO:0000256" key="8">
    <source>
        <dbReference type="ARBA" id="ARBA00038436"/>
    </source>
</evidence>
<dbReference type="Proteomes" id="UP000539372">
    <property type="component" value="Unassembled WGS sequence"/>
</dbReference>
<evidence type="ECO:0000256" key="9">
    <source>
        <dbReference type="RuleBase" id="RU369079"/>
    </source>
</evidence>